<dbReference type="Proteomes" id="UP000006860">
    <property type="component" value="Chromosome"/>
</dbReference>
<keyword evidence="2" id="KW-0472">Membrane</keyword>
<dbReference type="HOGENOM" id="CLU_327842_0_0_0"/>
<evidence type="ECO:0000313" key="4">
    <source>
        <dbReference type="Proteomes" id="UP000006860"/>
    </source>
</evidence>
<feature type="compositionally biased region" description="Basic and acidic residues" evidence="1">
    <location>
        <begin position="47"/>
        <end position="61"/>
    </location>
</feature>
<keyword evidence="4" id="KW-1185">Reference proteome</keyword>
<feature type="compositionally biased region" description="Polar residues" evidence="1">
    <location>
        <begin position="31"/>
        <end position="43"/>
    </location>
</feature>
<name>F0SQU2_RUBBR</name>
<feature type="region of interest" description="Disordered" evidence="1">
    <location>
        <begin position="28"/>
        <end position="81"/>
    </location>
</feature>
<dbReference type="RefSeq" id="WP_013628887.1">
    <property type="nucleotide sequence ID" value="NC_015174.1"/>
</dbReference>
<organism evidence="3 4">
    <name type="scientific">Rubinisphaera brasiliensis (strain ATCC 49424 / DSM 5305 / JCM 21570 / IAM 15109 / NBRC 103401 / IFAM 1448)</name>
    <name type="common">Planctomyces brasiliensis</name>
    <dbReference type="NCBI Taxonomy" id="756272"/>
    <lineage>
        <taxon>Bacteria</taxon>
        <taxon>Pseudomonadati</taxon>
        <taxon>Planctomycetota</taxon>
        <taxon>Planctomycetia</taxon>
        <taxon>Planctomycetales</taxon>
        <taxon>Planctomycetaceae</taxon>
        <taxon>Rubinisphaera</taxon>
    </lineage>
</organism>
<proteinExistence type="predicted"/>
<sequence length="833" mass="91224">MDLRTCPACSQSVLDDDAEICPFCGAAMDGSSGSTKAPASTKSPKAIAREKAEKEAAEAKAKAKAQPAKAQKSADDDPFAVAPQQKTKAIPLRRKPTAKTTYRVVCPMCDTNGFATPAVAGKEVKCPNPQCLMPIFTAPEIKKEAPPPPKKSLITPLNLALFGILLVAIGGGLFYAFVLNEPQKKDEVPPFTPGGNTPIADNNQDPDTPEPENNDPPPPPKISIPELQQEVLVAGVEAARQRDNNRSKDFCRILTASAYAERDELKKAFGQLEAFDNLDSGLNFMKIAPLCRVGWKHLQNNDRGAAEQVVNQAVEYSARIPETGIDAYAQPIALGTILIALGRTDDARKLLESRESVDNVPQAVARISMVIQDNTFDLARSFRWLPPVDLDSPVSFAVCYGATVRGYGEQALEWIRSLESPLRQSTCLAGYAAAMGMLPETSADEVVTQVDSFSNLPAIDRQRALGVLLQVVQLNSEGNSPAATSLQKRLTDAVAEQEQPAASKVPDLRGVYEGKFEEAPAETRLRMQVRLLLAKSLVNSGKLQDAWKQIQDALAETASMAPQQSEVATLINDVERNRDRIQSRLAREYDISRSDLQRNAFNQYRKNARQISDAADQRYQHEVHILTMALDWGLAQPMHTEYQQAAAANNQSNFVQILETDLMAELIFALNDAGQMKDGQALAAKWGVDVNKTSALSSRRQLERLAQSGRGAEAFQFYNRNRDNLQSELLFLELSCLMAEQAQVGQVFDWIGLIPDPEQKELSYRLTSAQLTHRGLLRETWKASRTRNLSATDKCSLNLGLMEGLSTTDQYDPPAPPPEKKSGQEAAKPASVN</sequence>
<feature type="transmembrane region" description="Helical" evidence="2">
    <location>
        <begin position="159"/>
        <end position="178"/>
    </location>
</feature>
<evidence type="ECO:0000256" key="1">
    <source>
        <dbReference type="SAM" id="MobiDB-lite"/>
    </source>
</evidence>
<dbReference type="STRING" id="756272.Plabr_2563"/>
<dbReference type="KEGG" id="pbs:Plabr_2563"/>
<dbReference type="OrthoDB" id="207767at2"/>
<reference evidence="4" key="1">
    <citation type="submission" date="2011-02" db="EMBL/GenBank/DDBJ databases">
        <title>The complete genome of Planctomyces brasiliensis DSM 5305.</title>
        <authorList>
            <person name="Lucas S."/>
            <person name="Copeland A."/>
            <person name="Lapidus A."/>
            <person name="Bruce D."/>
            <person name="Goodwin L."/>
            <person name="Pitluck S."/>
            <person name="Kyrpides N."/>
            <person name="Mavromatis K."/>
            <person name="Pagani I."/>
            <person name="Ivanova N."/>
            <person name="Ovchinnikova G."/>
            <person name="Lu M."/>
            <person name="Detter J.C."/>
            <person name="Han C."/>
            <person name="Land M."/>
            <person name="Hauser L."/>
            <person name="Markowitz V."/>
            <person name="Cheng J.-F."/>
            <person name="Hugenholtz P."/>
            <person name="Woyke T."/>
            <person name="Wu D."/>
            <person name="Tindall B."/>
            <person name="Pomrenke H.G."/>
            <person name="Brambilla E."/>
            <person name="Klenk H.-P."/>
            <person name="Eisen J.A."/>
        </authorList>
    </citation>
    <scope>NUCLEOTIDE SEQUENCE [LARGE SCALE GENOMIC DNA]</scope>
    <source>
        <strain evidence="4">ATCC 49424 / DSM 5305 / JCM 21570 / NBRC 103401 / IFAM 1448</strain>
    </source>
</reference>
<keyword evidence="2" id="KW-0812">Transmembrane</keyword>
<feature type="region of interest" description="Disordered" evidence="1">
    <location>
        <begin position="187"/>
        <end position="223"/>
    </location>
</feature>
<evidence type="ECO:0000256" key="2">
    <source>
        <dbReference type="SAM" id="Phobius"/>
    </source>
</evidence>
<accession>F0SQU2</accession>
<feature type="region of interest" description="Disordered" evidence="1">
    <location>
        <begin position="805"/>
        <end position="833"/>
    </location>
</feature>
<evidence type="ECO:0000313" key="3">
    <source>
        <dbReference type="EMBL" id="ADY60163.1"/>
    </source>
</evidence>
<dbReference type="EMBL" id="CP002546">
    <property type="protein sequence ID" value="ADY60163.1"/>
    <property type="molecule type" value="Genomic_DNA"/>
</dbReference>
<protein>
    <submittedName>
        <fullName evidence="3">Uncharacterized protein</fullName>
    </submittedName>
</protein>
<keyword evidence="2" id="KW-1133">Transmembrane helix</keyword>
<dbReference type="AlphaFoldDB" id="F0SQU2"/>
<gene>
    <name evidence="3" type="ordered locus">Plabr_2563</name>
</gene>